<evidence type="ECO:0000256" key="8">
    <source>
        <dbReference type="SAM" id="MobiDB-lite"/>
    </source>
</evidence>
<dbReference type="GO" id="GO:0005737">
    <property type="term" value="C:cytoplasm"/>
    <property type="evidence" value="ECO:0000318"/>
    <property type="project" value="GO_Central"/>
</dbReference>
<dbReference type="Gene3D" id="3.30.710.10">
    <property type="entry name" value="Potassium Channel Kv1.1, Chain A"/>
    <property type="match status" value="1"/>
</dbReference>
<evidence type="ECO:0000259" key="10">
    <source>
        <dbReference type="Pfam" id="PF03931"/>
    </source>
</evidence>
<dbReference type="SUPFAM" id="SSF54695">
    <property type="entry name" value="POZ domain"/>
    <property type="match status" value="1"/>
</dbReference>
<comment type="similarity">
    <text evidence="3 7">Belongs to the SKP1 family.</text>
</comment>
<dbReference type="OrthoDB" id="1903179at2759"/>
<dbReference type="AlphaFoldDB" id="A0A8I6YJJ2"/>
<dbReference type="InterPro" id="IPR016072">
    <property type="entry name" value="Skp1_comp_dimer"/>
</dbReference>
<dbReference type="GO" id="GO:0097602">
    <property type="term" value="F:cullin family protein binding"/>
    <property type="evidence" value="ECO:0000318"/>
    <property type="project" value="GO_Central"/>
</dbReference>
<dbReference type="InterPro" id="IPR011333">
    <property type="entry name" value="SKP1/BTB/POZ_sf"/>
</dbReference>
<dbReference type="UniPathway" id="UPA00143"/>
<evidence type="ECO:0000313" key="11">
    <source>
        <dbReference type="EnsemblPlants" id="HORVU.MOREX.r3.5HG0506420.1.CDS1"/>
    </source>
</evidence>
<dbReference type="Gramene" id="HORVU.MOREX.r2.5HG0420530.1">
    <property type="protein sequence ID" value="HORVU.MOREX.r2.5HG0420530.1.CDS.1"/>
    <property type="gene ID" value="HORVU.MOREX.r2.5HG0420530"/>
</dbReference>
<evidence type="ECO:0000259" key="9">
    <source>
        <dbReference type="Pfam" id="PF01466"/>
    </source>
</evidence>
<dbReference type="EnsemblPlants" id="HORVU.MOREX.r3.5HG0506420.1">
    <property type="protein sequence ID" value="HORVU.MOREX.r3.5HG0506420.1.CDS1"/>
    <property type="gene ID" value="HORVU.MOREX.r3.5HG0506420"/>
</dbReference>
<evidence type="ECO:0000256" key="1">
    <source>
        <dbReference type="ARBA" id="ARBA00004123"/>
    </source>
</evidence>
<reference evidence="11" key="2">
    <citation type="submission" date="2020-10" db="EMBL/GenBank/DDBJ databases">
        <authorList>
            <person name="Scholz U."/>
            <person name="Mascher M."/>
            <person name="Fiebig A."/>
        </authorList>
    </citation>
    <scope>NUCLEOTIDE SEQUENCE [LARGE SCALE GENOMIC DNA]</scope>
    <source>
        <strain evidence="11">cv. Morex</strain>
    </source>
</reference>
<dbReference type="RefSeq" id="XP_044984284.1">
    <property type="nucleotide sequence ID" value="XM_045128349.1"/>
</dbReference>
<gene>
    <name evidence="11" type="primary">LOC123451807</name>
</gene>
<dbReference type="GO" id="GO:0009867">
    <property type="term" value="P:jasmonic acid mediated signaling pathway"/>
    <property type="evidence" value="ECO:0007669"/>
    <property type="project" value="UniProtKB-ARBA"/>
</dbReference>
<name>A0A8I6YJJ2_HORVV</name>
<dbReference type="SMR" id="A0A8I6YJJ2"/>
<dbReference type="InterPro" id="IPR016897">
    <property type="entry name" value="SKP1"/>
</dbReference>
<evidence type="ECO:0000256" key="5">
    <source>
        <dbReference type="ARBA" id="ARBA00023242"/>
    </source>
</evidence>
<dbReference type="SUPFAM" id="SSF81382">
    <property type="entry name" value="Skp1 dimerisation domain-like"/>
    <property type="match status" value="1"/>
</dbReference>
<dbReference type="CDD" id="cd18322">
    <property type="entry name" value="BTB_POZ_SKP1"/>
    <property type="match status" value="1"/>
</dbReference>
<comment type="subunit">
    <text evidence="7">Part of a SCF (SKP1-cullin-F-box) protein ligase complex.</text>
</comment>
<feature type="domain" description="SKP1 component POZ" evidence="10">
    <location>
        <begin position="9"/>
        <end position="67"/>
    </location>
</feature>
<dbReference type="PANTHER" id="PTHR11165">
    <property type="entry name" value="SKP1"/>
    <property type="match status" value="1"/>
</dbReference>
<reference evidence="12" key="1">
    <citation type="journal article" date="2012" name="Nature">
        <title>A physical, genetic and functional sequence assembly of the barley genome.</title>
        <authorList>
            <consortium name="The International Barley Genome Sequencing Consortium"/>
            <person name="Mayer K.F."/>
            <person name="Waugh R."/>
            <person name="Brown J.W."/>
            <person name="Schulman A."/>
            <person name="Langridge P."/>
            <person name="Platzer M."/>
            <person name="Fincher G.B."/>
            <person name="Muehlbauer G.J."/>
            <person name="Sato K."/>
            <person name="Close T.J."/>
            <person name="Wise R.P."/>
            <person name="Stein N."/>
        </authorList>
    </citation>
    <scope>NUCLEOTIDE SEQUENCE [LARGE SCALE GENOMIC DNA]</scope>
    <source>
        <strain evidence="12">cv. Morex</strain>
    </source>
</reference>
<dbReference type="InterPro" id="IPR001232">
    <property type="entry name" value="SKP1-like"/>
</dbReference>
<comment type="pathway">
    <text evidence="2 7">Protein modification; protein ubiquitination.</text>
</comment>
<evidence type="ECO:0000256" key="4">
    <source>
        <dbReference type="ARBA" id="ARBA00022786"/>
    </source>
</evidence>
<dbReference type="GO" id="GO:0016567">
    <property type="term" value="P:protein ubiquitination"/>
    <property type="evidence" value="ECO:0007669"/>
    <property type="project" value="UniProtKB-UniRule"/>
</dbReference>
<reference evidence="11" key="3">
    <citation type="submission" date="2022-01" db="UniProtKB">
        <authorList>
            <consortium name="EnsemblPlants"/>
        </authorList>
    </citation>
    <scope>IDENTIFICATION</scope>
    <source>
        <strain evidence="11">subsp. vulgare</strain>
    </source>
</reference>
<dbReference type="Pfam" id="PF01466">
    <property type="entry name" value="Skp1"/>
    <property type="match status" value="1"/>
</dbReference>
<protein>
    <recommendedName>
        <fullName evidence="7">SKP1-like protein</fullName>
    </recommendedName>
</protein>
<dbReference type="PIRSF" id="PIRSF028729">
    <property type="entry name" value="E3_ubiquit_lig_SCF_Skp"/>
    <property type="match status" value="1"/>
</dbReference>
<dbReference type="Pfam" id="PF03931">
    <property type="entry name" value="Skp1_POZ"/>
    <property type="match status" value="1"/>
</dbReference>
<dbReference type="GeneID" id="123451807"/>
<keyword evidence="5" id="KW-0539">Nucleus</keyword>
<feature type="compositionally biased region" description="Low complexity" evidence="8">
    <location>
        <begin position="74"/>
        <end position="89"/>
    </location>
</feature>
<sequence>MVAEEGEKKMIMLKSLDGEEFEIEETAAMGSQAIRHMIEDGCADNGIPLPNVNAKILSKVIEYCKKHFQANPKPTDSGAAGDASSSASPADEEPATPTEDLRSFDAEFVKVDQATLFDLILAANYLNIKGMLDLTCQTVADMLKSKTVEEIRKIFNIANDFTPEEEAEIRGENQWAFD</sequence>
<evidence type="ECO:0000256" key="6">
    <source>
        <dbReference type="ARBA" id="ARBA00054396"/>
    </source>
</evidence>
<evidence type="ECO:0000313" key="12">
    <source>
        <dbReference type="Proteomes" id="UP000011116"/>
    </source>
</evidence>
<dbReference type="FunFam" id="3.30.710.10:FF:000170">
    <property type="entry name" value="SKP1-like protein 5"/>
    <property type="match status" value="1"/>
</dbReference>
<dbReference type="SMART" id="SM00512">
    <property type="entry name" value="Skp1"/>
    <property type="match status" value="1"/>
</dbReference>
<keyword evidence="12" id="KW-1185">Reference proteome</keyword>
<evidence type="ECO:0000256" key="3">
    <source>
        <dbReference type="ARBA" id="ARBA00009993"/>
    </source>
</evidence>
<dbReference type="InterPro" id="IPR016073">
    <property type="entry name" value="Skp1_comp_POZ"/>
</dbReference>
<dbReference type="InterPro" id="IPR036296">
    <property type="entry name" value="SKP1-like_dim_sf"/>
</dbReference>
<dbReference type="Proteomes" id="UP000011116">
    <property type="component" value="Chromosome 5H"/>
</dbReference>
<organism evidence="11 12">
    <name type="scientific">Hordeum vulgare subsp. vulgare</name>
    <name type="common">Domesticated barley</name>
    <dbReference type="NCBI Taxonomy" id="112509"/>
    <lineage>
        <taxon>Eukaryota</taxon>
        <taxon>Viridiplantae</taxon>
        <taxon>Streptophyta</taxon>
        <taxon>Embryophyta</taxon>
        <taxon>Tracheophyta</taxon>
        <taxon>Spermatophyta</taxon>
        <taxon>Magnoliopsida</taxon>
        <taxon>Liliopsida</taxon>
        <taxon>Poales</taxon>
        <taxon>Poaceae</taxon>
        <taxon>BOP clade</taxon>
        <taxon>Pooideae</taxon>
        <taxon>Triticodae</taxon>
        <taxon>Triticeae</taxon>
        <taxon>Hordeinae</taxon>
        <taxon>Hordeum</taxon>
    </lineage>
</organism>
<evidence type="ECO:0000256" key="2">
    <source>
        <dbReference type="ARBA" id="ARBA00004906"/>
    </source>
</evidence>
<dbReference type="KEGG" id="hvg:123451807"/>
<feature type="region of interest" description="Disordered" evidence="8">
    <location>
        <begin position="72"/>
        <end position="98"/>
    </location>
</feature>
<dbReference type="GO" id="GO:0005634">
    <property type="term" value="C:nucleus"/>
    <property type="evidence" value="ECO:0000318"/>
    <property type="project" value="GO_Central"/>
</dbReference>
<accession>A0A8I6YJJ2</accession>
<comment type="subcellular location">
    <subcellularLocation>
        <location evidence="1">Nucleus</location>
    </subcellularLocation>
</comment>
<dbReference type="Gramene" id="HORVU.MOREX.r3.5HG0506420.1">
    <property type="protein sequence ID" value="HORVU.MOREX.r3.5HG0506420.1.CDS1"/>
    <property type="gene ID" value="HORVU.MOREX.r3.5HG0506420"/>
</dbReference>
<evidence type="ECO:0000256" key="7">
    <source>
        <dbReference type="PIRNR" id="PIRNR028729"/>
    </source>
</evidence>
<feature type="domain" description="SKP1 component dimerisation" evidence="9">
    <location>
        <begin position="129"/>
        <end position="176"/>
    </location>
</feature>
<comment type="function">
    <text evidence="6 7">Involved in ubiquitination and subsequent proteasomal degradation of target proteins. Together with CUL1, RBX1 and a F-box protein, it forms a SCF E3 ubiquitin ligase complex. The functional specificity of this complex depends on the type of F-box protein. In the SCF complex, it serves as an adapter that links the F-box protein to CUL1.</text>
</comment>
<dbReference type="GO" id="GO:0031146">
    <property type="term" value="P:SCF-dependent proteasomal ubiquitin-dependent protein catabolic process"/>
    <property type="evidence" value="ECO:0000318"/>
    <property type="project" value="GO_Central"/>
</dbReference>
<proteinExistence type="inferred from homology"/>
<keyword evidence="4 7" id="KW-0833">Ubl conjugation pathway</keyword>